<dbReference type="SMART" id="SM00191">
    <property type="entry name" value="Int_alpha"/>
    <property type="match status" value="4"/>
</dbReference>
<dbReference type="GO" id="GO:0008305">
    <property type="term" value="C:integrin complex"/>
    <property type="evidence" value="ECO:0007669"/>
    <property type="project" value="InterPro"/>
</dbReference>
<evidence type="ECO:0000256" key="1">
    <source>
        <dbReference type="ARBA" id="ARBA00004479"/>
    </source>
</evidence>
<dbReference type="Pfam" id="PF08441">
    <property type="entry name" value="Integrin_A_Ig_1"/>
    <property type="match status" value="1"/>
</dbReference>
<feature type="repeat" description="FG-GAP" evidence="12">
    <location>
        <begin position="300"/>
        <end position="359"/>
    </location>
</feature>
<feature type="transmembrane region" description="Helical" evidence="13">
    <location>
        <begin position="1056"/>
        <end position="1078"/>
    </location>
</feature>
<evidence type="ECO:0000313" key="18">
    <source>
        <dbReference type="Proteomes" id="UP000596742"/>
    </source>
</evidence>
<dbReference type="InterPro" id="IPR018184">
    <property type="entry name" value="Integrin_alpha_C_CS"/>
</dbReference>
<dbReference type="PANTHER" id="PTHR23220:SF122">
    <property type="entry name" value="INTEGRIN ALPHA-PS1"/>
    <property type="match status" value="1"/>
</dbReference>
<keyword evidence="8 13" id="KW-0401">Integrin</keyword>
<dbReference type="InterPro" id="IPR013649">
    <property type="entry name" value="Integrin_alpha_Ig-like_1"/>
</dbReference>
<dbReference type="PRINTS" id="PR01185">
    <property type="entry name" value="INTEGRINA"/>
</dbReference>
<comment type="subcellular location">
    <subcellularLocation>
        <location evidence="1 13">Membrane</location>
        <topology evidence="1 13">Single-pass type I membrane protein</topology>
    </subcellularLocation>
</comment>
<keyword evidence="10 13" id="KW-0675">Receptor</keyword>
<name>A0A8B6HQ16_MYTGA</name>
<feature type="domain" description="Integrin alpha first immunoglubulin-like" evidence="15">
    <location>
        <begin position="470"/>
        <end position="628"/>
    </location>
</feature>
<dbReference type="Gene3D" id="2.60.40.1460">
    <property type="entry name" value="Integrin domains. Chain A, domain 2"/>
    <property type="match status" value="1"/>
</dbReference>
<dbReference type="Gene3D" id="2.60.40.1510">
    <property type="entry name" value="ntegrin, alpha v. Chain A, domain 3"/>
    <property type="match status" value="1"/>
</dbReference>
<feature type="chain" id="PRO_5032814632" evidence="14">
    <location>
        <begin position="16"/>
        <end position="1132"/>
    </location>
</feature>
<dbReference type="InterPro" id="IPR032695">
    <property type="entry name" value="Integrin_dom_sf"/>
</dbReference>
<comment type="caution">
    <text evidence="17">The sequence shown here is derived from an EMBL/GenBank/DDBJ whole genome shotgun (WGS) entry which is preliminary data.</text>
</comment>
<reference evidence="17" key="1">
    <citation type="submission" date="2018-11" db="EMBL/GenBank/DDBJ databases">
        <authorList>
            <person name="Alioto T."/>
            <person name="Alioto T."/>
        </authorList>
    </citation>
    <scope>NUCLEOTIDE SEQUENCE</scope>
</reference>
<dbReference type="GO" id="GO:0005178">
    <property type="term" value="F:integrin binding"/>
    <property type="evidence" value="ECO:0007669"/>
    <property type="project" value="TreeGrafter"/>
</dbReference>
<dbReference type="InterPro" id="IPR000413">
    <property type="entry name" value="Integrin_alpha"/>
</dbReference>
<evidence type="ECO:0000256" key="5">
    <source>
        <dbReference type="ARBA" id="ARBA00022737"/>
    </source>
</evidence>
<evidence type="ECO:0000256" key="7">
    <source>
        <dbReference type="ARBA" id="ARBA00022989"/>
    </source>
</evidence>
<keyword evidence="6 13" id="KW-0130">Cell adhesion</keyword>
<evidence type="ECO:0000256" key="8">
    <source>
        <dbReference type="ARBA" id="ARBA00023037"/>
    </source>
</evidence>
<evidence type="ECO:0000256" key="4">
    <source>
        <dbReference type="ARBA" id="ARBA00022729"/>
    </source>
</evidence>
<dbReference type="Gene3D" id="1.20.5.930">
    <property type="entry name" value="Bicelle-embedded integrin alpha(iib) transmembrane segment"/>
    <property type="match status" value="1"/>
</dbReference>
<keyword evidence="4 14" id="KW-0732">Signal</keyword>
<evidence type="ECO:0000259" key="15">
    <source>
        <dbReference type="Pfam" id="PF08441"/>
    </source>
</evidence>
<dbReference type="GO" id="GO:0007229">
    <property type="term" value="P:integrin-mediated signaling pathway"/>
    <property type="evidence" value="ECO:0007669"/>
    <property type="project" value="UniProtKB-KW"/>
</dbReference>
<keyword evidence="5" id="KW-0677">Repeat</keyword>
<dbReference type="InterPro" id="IPR028994">
    <property type="entry name" value="Integrin_alpha_N"/>
</dbReference>
<dbReference type="SUPFAM" id="SSF69318">
    <property type="entry name" value="Integrin alpha N-terminal domain"/>
    <property type="match status" value="1"/>
</dbReference>
<dbReference type="GO" id="GO:0009897">
    <property type="term" value="C:external side of plasma membrane"/>
    <property type="evidence" value="ECO:0007669"/>
    <property type="project" value="TreeGrafter"/>
</dbReference>
<dbReference type="PROSITE" id="PS00242">
    <property type="entry name" value="INTEGRIN_ALPHA"/>
    <property type="match status" value="1"/>
</dbReference>
<feature type="signal peptide" evidence="14">
    <location>
        <begin position="1"/>
        <end position="15"/>
    </location>
</feature>
<proteinExistence type="inferred from homology"/>
<organism evidence="17 18">
    <name type="scientific">Mytilus galloprovincialis</name>
    <name type="common">Mediterranean mussel</name>
    <dbReference type="NCBI Taxonomy" id="29158"/>
    <lineage>
        <taxon>Eukaryota</taxon>
        <taxon>Metazoa</taxon>
        <taxon>Spiralia</taxon>
        <taxon>Lophotrochozoa</taxon>
        <taxon>Mollusca</taxon>
        <taxon>Bivalvia</taxon>
        <taxon>Autobranchia</taxon>
        <taxon>Pteriomorphia</taxon>
        <taxon>Mytilida</taxon>
        <taxon>Mytiloidea</taxon>
        <taxon>Mytilidae</taxon>
        <taxon>Mytilinae</taxon>
        <taxon>Mytilus</taxon>
    </lineage>
</organism>
<dbReference type="SUPFAM" id="SSF69179">
    <property type="entry name" value="Integrin domains"/>
    <property type="match status" value="3"/>
</dbReference>
<dbReference type="PROSITE" id="PS51470">
    <property type="entry name" value="FG_GAP"/>
    <property type="match status" value="3"/>
</dbReference>
<feature type="repeat" description="FG-GAP" evidence="12">
    <location>
        <begin position="422"/>
        <end position="484"/>
    </location>
</feature>
<keyword evidence="7 13" id="KW-1133">Transmembrane helix</keyword>
<sequence>MYVVAFIMLLVGIDCFNIDTNNVVNILGPEGTDFGYSAVMFSNEESQKWVVIGAIKANFTNDQNITTPGNIFKCKLNFTKSTQECEPMNLRTNDSRRWQNLPGYEEDNELLGAAMSIFDETIITCAPLWKDMIPLKHSDFVHPIGRCFNMDRNLQSYTTKYFTGRLFRNKFENLSDYYFAQIGLSISNKKFEDNSWLNILIGATGFLENEGGFLQYTGNLTIDDFSSFFTRLDFAEDAVKQSLHHGSLMGYSISTGKLYNSDEECPGVIVLGAPKSTSENRIVGGVFVFCLKQTDKKLYLKKMFVGEKSGSGFGTSIVFEDINGDGLDDLLVGAPLQYNDVLDSGVVHIYYGDTYPHILLRASEQKLQGMSEWGRFGTALQCIGDINKDGYKDVVIGAPYEESNQGAIYIYHGGYDKLTYTQKIKAQDISSNIQSFGWYISTAYDIDNNKYQDFLVGSYMSNTVTVLRGRPIIKLNNTIELFPSDIPLNSSALKCRNELYRPCVTVRLCFSYTGFSVPDSILVDYNLSSDIRRTLSTPSKPTRVHLSSETEVFGSGNLEEKRFQVRKLSESCIEYFAIVTALDIQFFASLEEELVMETTYRISDTSILGEVQPVLDNDLTINRDKANFSTGCNETCHPDLQIESTIYPQKIIIGETSEIDVTVKVTYKGDLSHGTRIKIHISDNIRYIAFSQPTNEVTESVDCRNIIAENKESHVQCDLRNTLSRRQIVIVNARFIVSRDILLKDGENLGNFEQQIVFNTLVEATSTDMNISDNSWKLIAIVKLHVSVELNGISRPDQLTITKNDKVNFVHTYYIKNDGPSPLYNGSISICLPVTSDDGTSMITKEMIQISGHSSKITWRVVEFAGEIFNGKSTQSRRRRETVQMLKEISCNTVSSSNHAIIEIKIDLLEKDKTDTFDVLVNILKESLNFTKVAGIVYKSLATLKSENNSRQLITVTDSSIIESCSTVDSSKWAIIEIKVDMLEKDETDKFDVLVNISEDSLSFTKVTGIIYKSIATLKSENSNRQLIVATNSSSIEVSSEIFPTDIAVQSEQINLWIIIGSSVGGLVLLVLLGVGLWKCGFFKRQKKEEVKEWKRKSNYYEKRKTARISKANFRASQAAALKSKKISIITE</sequence>
<dbReference type="Pfam" id="PF20805">
    <property type="entry name" value="Integrin_A_Ig_2"/>
    <property type="match status" value="1"/>
</dbReference>
<keyword evidence="18" id="KW-1185">Reference proteome</keyword>
<evidence type="ECO:0000256" key="2">
    <source>
        <dbReference type="ARBA" id="ARBA00008054"/>
    </source>
</evidence>
<dbReference type="GO" id="GO:0007160">
    <property type="term" value="P:cell-matrix adhesion"/>
    <property type="evidence" value="ECO:0007669"/>
    <property type="project" value="TreeGrafter"/>
</dbReference>
<dbReference type="GO" id="GO:0033627">
    <property type="term" value="P:cell adhesion mediated by integrin"/>
    <property type="evidence" value="ECO:0007669"/>
    <property type="project" value="TreeGrafter"/>
</dbReference>
<evidence type="ECO:0000313" key="17">
    <source>
        <dbReference type="EMBL" id="VDI83420.1"/>
    </source>
</evidence>
<comment type="similarity">
    <text evidence="2 13">Belongs to the integrin alpha chain family.</text>
</comment>
<dbReference type="Gene3D" id="2.130.10.130">
    <property type="entry name" value="Integrin alpha, N-terminal"/>
    <property type="match status" value="1"/>
</dbReference>
<dbReference type="AlphaFoldDB" id="A0A8B6HQ16"/>
<evidence type="ECO:0000256" key="13">
    <source>
        <dbReference type="RuleBase" id="RU003762"/>
    </source>
</evidence>
<evidence type="ECO:0000256" key="11">
    <source>
        <dbReference type="ARBA" id="ARBA00023180"/>
    </source>
</evidence>
<evidence type="ECO:0000259" key="16">
    <source>
        <dbReference type="Pfam" id="PF20805"/>
    </source>
</evidence>
<keyword evidence="3 13" id="KW-0812">Transmembrane</keyword>
<evidence type="ECO:0000256" key="10">
    <source>
        <dbReference type="ARBA" id="ARBA00023170"/>
    </source>
</evidence>
<dbReference type="InterPro" id="IPR048285">
    <property type="entry name" value="Integrin_alpha_Ig-like_2"/>
</dbReference>
<gene>
    <name evidence="17" type="ORF">MGAL_10B043655</name>
</gene>
<evidence type="ECO:0000256" key="3">
    <source>
        <dbReference type="ARBA" id="ARBA00022692"/>
    </source>
</evidence>
<dbReference type="PANTHER" id="PTHR23220">
    <property type="entry name" value="INTEGRIN ALPHA"/>
    <property type="match status" value="1"/>
</dbReference>
<evidence type="ECO:0000256" key="6">
    <source>
        <dbReference type="ARBA" id="ARBA00022889"/>
    </source>
</evidence>
<dbReference type="InterPro" id="IPR013519">
    <property type="entry name" value="Int_alpha_beta-p"/>
</dbReference>
<dbReference type="GO" id="GO:0098609">
    <property type="term" value="P:cell-cell adhesion"/>
    <property type="evidence" value="ECO:0007669"/>
    <property type="project" value="TreeGrafter"/>
</dbReference>
<evidence type="ECO:0000256" key="9">
    <source>
        <dbReference type="ARBA" id="ARBA00023136"/>
    </source>
</evidence>
<keyword evidence="9 13" id="KW-0472">Membrane</keyword>
<evidence type="ECO:0000256" key="12">
    <source>
        <dbReference type="PROSITE-ProRule" id="PRU00803"/>
    </source>
</evidence>
<dbReference type="Pfam" id="PF01839">
    <property type="entry name" value="FG-GAP"/>
    <property type="match status" value="2"/>
</dbReference>
<feature type="domain" description="Integrin alpha second immunoglobulin-like" evidence="16">
    <location>
        <begin position="633"/>
        <end position="739"/>
    </location>
</feature>
<accession>A0A8B6HQ16</accession>
<protein>
    <submittedName>
        <fullName evidence="17">Uncharacterized protein</fullName>
    </submittedName>
</protein>
<dbReference type="OrthoDB" id="5573735at2759"/>
<keyword evidence="11" id="KW-0325">Glycoprotein</keyword>
<dbReference type="Proteomes" id="UP000596742">
    <property type="component" value="Unassembled WGS sequence"/>
</dbReference>
<evidence type="ECO:0000256" key="14">
    <source>
        <dbReference type="SAM" id="SignalP"/>
    </source>
</evidence>
<feature type="repeat" description="FG-GAP" evidence="12">
    <location>
        <begin position="362"/>
        <end position="420"/>
    </location>
</feature>
<dbReference type="Gene3D" id="2.60.40.1530">
    <property type="entry name" value="ntegrin, alpha v. Chain A, domain 4"/>
    <property type="match status" value="1"/>
</dbReference>
<dbReference type="InterPro" id="IPR013517">
    <property type="entry name" value="FG-GAP"/>
</dbReference>
<dbReference type="EMBL" id="UYJE01010461">
    <property type="protein sequence ID" value="VDI83420.1"/>
    <property type="molecule type" value="Genomic_DNA"/>
</dbReference>